<feature type="region of interest" description="Disordered" evidence="1">
    <location>
        <begin position="66"/>
        <end position="97"/>
    </location>
</feature>
<dbReference type="Proteomes" id="UP000694547">
    <property type="component" value="Chromosome 4"/>
</dbReference>
<dbReference type="AlphaFoldDB" id="A0A8C8UQH0"/>
<evidence type="ECO:0000313" key="3">
    <source>
        <dbReference type="Proteomes" id="UP000694547"/>
    </source>
</evidence>
<proteinExistence type="predicted"/>
<organism evidence="2 3">
    <name type="scientific">Peromyscus maniculatus bairdii</name>
    <name type="common">Prairie deer mouse</name>
    <dbReference type="NCBI Taxonomy" id="230844"/>
    <lineage>
        <taxon>Eukaryota</taxon>
        <taxon>Metazoa</taxon>
        <taxon>Chordata</taxon>
        <taxon>Craniata</taxon>
        <taxon>Vertebrata</taxon>
        <taxon>Euteleostomi</taxon>
        <taxon>Mammalia</taxon>
        <taxon>Eutheria</taxon>
        <taxon>Euarchontoglires</taxon>
        <taxon>Glires</taxon>
        <taxon>Rodentia</taxon>
        <taxon>Myomorpha</taxon>
        <taxon>Muroidea</taxon>
        <taxon>Cricetidae</taxon>
        <taxon>Neotominae</taxon>
        <taxon>Peromyscus</taxon>
    </lineage>
</organism>
<sequence>VAEEARGFPKRAEAALPGSGRAGGMAESSSEREAEAEALAAARERSRLFLSGLELVQQGAEARVFRGQHSSVRAAGRQSRDEVPCDEAGKSGLQSENRVLTGPGLFHSPQLLPPECPACDRWPGEGGDAPSWVAVPVQINAACFAQAFPVRCQESPWQL</sequence>
<dbReference type="GeneTree" id="ENSGT00390000007747"/>
<keyword evidence="3" id="KW-1185">Reference proteome</keyword>
<reference evidence="2" key="2">
    <citation type="submission" date="2025-08" db="UniProtKB">
        <authorList>
            <consortium name="Ensembl"/>
        </authorList>
    </citation>
    <scope>IDENTIFICATION</scope>
</reference>
<dbReference type="Ensembl" id="ENSPEMT00000042097.1">
    <property type="protein sequence ID" value="ENSPEMP00000035104.1"/>
    <property type="gene ID" value="ENSPEMG00000024430.1"/>
</dbReference>
<evidence type="ECO:0000313" key="2">
    <source>
        <dbReference type="Ensembl" id="ENSPEMP00000035104.1"/>
    </source>
</evidence>
<feature type="region of interest" description="Disordered" evidence="1">
    <location>
        <begin position="1"/>
        <end position="38"/>
    </location>
</feature>
<feature type="compositionally biased region" description="Basic and acidic residues" evidence="1">
    <location>
        <begin position="1"/>
        <end position="13"/>
    </location>
</feature>
<accession>A0A8C8UQH0</accession>
<reference evidence="2 3" key="1">
    <citation type="submission" date="2018-10" db="EMBL/GenBank/DDBJ databases">
        <title>Improved assembly of the deer mouse Peromyscus maniculatus genome.</title>
        <authorList>
            <person name="Lassance J.-M."/>
            <person name="Hoekstra H.E."/>
        </authorList>
    </citation>
    <scope>NUCLEOTIDE SEQUENCE [LARGE SCALE GENOMIC DNA]</scope>
</reference>
<reference evidence="2" key="3">
    <citation type="submission" date="2025-09" db="UniProtKB">
        <authorList>
            <consortium name="Ensembl"/>
        </authorList>
    </citation>
    <scope>IDENTIFICATION</scope>
</reference>
<evidence type="ECO:0000256" key="1">
    <source>
        <dbReference type="SAM" id="MobiDB-lite"/>
    </source>
</evidence>
<feature type="compositionally biased region" description="Basic and acidic residues" evidence="1">
    <location>
        <begin position="78"/>
        <end position="89"/>
    </location>
</feature>
<protein>
    <submittedName>
        <fullName evidence="2">Uncharacterized protein</fullName>
    </submittedName>
</protein>
<name>A0A8C8UQH0_PERMB</name>